<name>A0A150GGZ1_GONPE</name>
<evidence type="ECO:0000256" key="2">
    <source>
        <dbReference type="SAM" id="MobiDB-lite"/>
    </source>
</evidence>
<comment type="caution">
    <text evidence="3">The sequence shown here is derived from an EMBL/GenBank/DDBJ whole genome shotgun (WGS) entry which is preliminary data.</text>
</comment>
<protein>
    <submittedName>
        <fullName evidence="3">Uncharacterized protein</fullName>
    </submittedName>
</protein>
<organism evidence="3 4">
    <name type="scientific">Gonium pectorale</name>
    <name type="common">Green alga</name>
    <dbReference type="NCBI Taxonomy" id="33097"/>
    <lineage>
        <taxon>Eukaryota</taxon>
        <taxon>Viridiplantae</taxon>
        <taxon>Chlorophyta</taxon>
        <taxon>core chlorophytes</taxon>
        <taxon>Chlorophyceae</taxon>
        <taxon>CS clade</taxon>
        <taxon>Chlamydomonadales</taxon>
        <taxon>Volvocaceae</taxon>
        <taxon>Gonium</taxon>
    </lineage>
</organism>
<proteinExistence type="predicted"/>
<reference evidence="4" key="1">
    <citation type="journal article" date="2016" name="Nat. Commun.">
        <title>The Gonium pectorale genome demonstrates co-option of cell cycle regulation during the evolution of multicellularity.</title>
        <authorList>
            <person name="Hanschen E.R."/>
            <person name="Marriage T.N."/>
            <person name="Ferris P.J."/>
            <person name="Hamaji T."/>
            <person name="Toyoda A."/>
            <person name="Fujiyama A."/>
            <person name="Neme R."/>
            <person name="Noguchi H."/>
            <person name="Minakuchi Y."/>
            <person name="Suzuki M."/>
            <person name="Kawai-Toyooka H."/>
            <person name="Smith D.R."/>
            <person name="Sparks H."/>
            <person name="Anderson J."/>
            <person name="Bakaric R."/>
            <person name="Luria V."/>
            <person name="Karger A."/>
            <person name="Kirschner M.W."/>
            <person name="Durand P.M."/>
            <person name="Michod R.E."/>
            <person name="Nozaki H."/>
            <person name="Olson B.J."/>
        </authorList>
    </citation>
    <scope>NUCLEOTIDE SEQUENCE [LARGE SCALE GENOMIC DNA]</scope>
    <source>
        <strain evidence="4">NIES-2863</strain>
    </source>
</reference>
<dbReference type="Proteomes" id="UP000075714">
    <property type="component" value="Unassembled WGS sequence"/>
</dbReference>
<sequence length="394" mass="41018">MAPHLGTPLRASPESSRKQRSIRARLARAVTGAASAIKACGSRISFRLRNRVPYPRVCTAPAATPVMRRPTPLRELTAEQLRSSLRNLEAEELELLEQLRELWSLVQIGEHMQPAMCNPARLSYVKQLILDGHIAEADADFDNDDVIHAAILEVHSARLEAALEQVQAQIHALCAERRRRQQHHCQQQLCQQQQAPVAAKTVCVTATAMAAPAAAMPCCASSGGAATAVPRSPRSPRTAVGGSALLRLPVSMPACAGSADLSSYGHHLGAYLHTRCTAISCPPLGRSCGGVGGAATATGGAGRDWSPETPTRSRVAAAPTAAPGDPACVASCGPEYTACDGQGHTDRGTAGKRSASGAAGDRGLAGTGAAAQLLSAHAFCVITVDGRGFPYVAA</sequence>
<evidence type="ECO:0000313" key="3">
    <source>
        <dbReference type="EMBL" id="KXZ49112.1"/>
    </source>
</evidence>
<feature type="region of interest" description="Disordered" evidence="2">
    <location>
        <begin position="298"/>
        <end position="323"/>
    </location>
</feature>
<dbReference type="AlphaFoldDB" id="A0A150GGZ1"/>
<keyword evidence="1" id="KW-0175">Coiled coil</keyword>
<keyword evidence="4" id="KW-1185">Reference proteome</keyword>
<gene>
    <name evidence="3" type="ORF">GPECTOR_23g42</name>
</gene>
<evidence type="ECO:0000313" key="4">
    <source>
        <dbReference type="Proteomes" id="UP000075714"/>
    </source>
</evidence>
<dbReference type="OrthoDB" id="540491at2759"/>
<accession>A0A150GGZ1</accession>
<feature type="coiled-coil region" evidence="1">
    <location>
        <begin position="149"/>
        <end position="176"/>
    </location>
</feature>
<evidence type="ECO:0000256" key="1">
    <source>
        <dbReference type="SAM" id="Coils"/>
    </source>
</evidence>
<dbReference type="EMBL" id="LSYV01000024">
    <property type="protein sequence ID" value="KXZ49112.1"/>
    <property type="molecule type" value="Genomic_DNA"/>
</dbReference>